<evidence type="ECO:0000313" key="3">
    <source>
        <dbReference type="EMBL" id="GKT14701.1"/>
    </source>
</evidence>
<organism evidence="3 4">
    <name type="scientific">Aduncisulcus paluster</name>
    <dbReference type="NCBI Taxonomy" id="2918883"/>
    <lineage>
        <taxon>Eukaryota</taxon>
        <taxon>Metamonada</taxon>
        <taxon>Carpediemonas-like organisms</taxon>
        <taxon>Aduncisulcus</taxon>
    </lineage>
</organism>
<dbReference type="EMBL" id="BQXS01011614">
    <property type="protein sequence ID" value="GKT14701.1"/>
    <property type="molecule type" value="Genomic_DNA"/>
</dbReference>
<proteinExistence type="predicted"/>
<keyword evidence="1" id="KW-0175">Coiled coil</keyword>
<feature type="coiled-coil region" evidence="1">
    <location>
        <begin position="211"/>
        <end position="246"/>
    </location>
</feature>
<protein>
    <submittedName>
        <fullName evidence="3">Uncharacterized protein</fullName>
    </submittedName>
</protein>
<feature type="region of interest" description="Disordered" evidence="2">
    <location>
        <begin position="1"/>
        <end position="28"/>
    </location>
</feature>
<name>A0ABQ5JRT3_9EUKA</name>
<evidence type="ECO:0000256" key="1">
    <source>
        <dbReference type="SAM" id="Coils"/>
    </source>
</evidence>
<evidence type="ECO:0000313" key="4">
    <source>
        <dbReference type="Proteomes" id="UP001057375"/>
    </source>
</evidence>
<keyword evidence="4" id="KW-1185">Reference proteome</keyword>
<accession>A0ABQ5JRT3</accession>
<reference evidence="3" key="1">
    <citation type="submission" date="2022-03" db="EMBL/GenBank/DDBJ databases">
        <title>Draft genome sequence of Aduncisulcus paluster, a free-living microaerophilic Fornicata.</title>
        <authorList>
            <person name="Yuyama I."/>
            <person name="Kume K."/>
            <person name="Tamura T."/>
            <person name="Inagaki Y."/>
            <person name="Hashimoto T."/>
        </authorList>
    </citation>
    <scope>NUCLEOTIDE SEQUENCE</scope>
    <source>
        <strain evidence="3">NY0171</strain>
    </source>
</reference>
<sequence length="302" mass="35308">MYSSTIENPDIESNYFEEEKEAPESPDVKTAELLQSISEMTVATAEKEGLYIGKFVKKGAEPGFETVGETDPPFPLDDSKVSKMRSANPFAAEIPPDLISCDDFLAGKAGAWFKELDVEFTDPRPIQQVYLCSYGDSKQPKVMSFQFWLEGEETPEERRCYIPEMKQGHHEWYSLTVDVGCVERCRIFLEGTWGGWGYCRLCGIQFIVDEEREEEIRRKEMERKKKDEEEERIRQEKRDALLYQIEPFLAEMEQRTIARMRCVAEDEHAFFRRELKRHQKLIDEQAFEIKLLKAQLMSSNYE</sequence>
<dbReference type="Proteomes" id="UP001057375">
    <property type="component" value="Unassembled WGS sequence"/>
</dbReference>
<comment type="caution">
    <text evidence="3">The sequence shown here is derived from an EMBL/GenBank/DDBJ whole genome shotgun (WGS) entry which is preliminary data.</text>
</comment>
<evidence type="ECO:0000256" key="2">
    <source>
        <dbReference type="SAM" id="MobiDB-lite"/>
    </source>
</evidence>
<gene>
    <name evidence="3" type="ORF">ADUPG1_010542</name>
</gene>